<name>A0ABY4A487_9BURK</name>
<feature type="compositionally biased region" description="Basic and acidic residues" evidence="1">
    <location>
        <begin position="1"/>
        <end position="12"/>
    </location>
</feature>
<sequence>MTNRIGNKDIAQHRGKAEKKDIKRTNIAREAIKKAIAASKYRNQVRNQPAPEAFLPPA</sequence>
<evidence type="ECO:0000313" key="3">
    <source>
        <dbReference type="Proteomes" id="UP000831532"/>
    </source>
</evidence>
<gene>
    <name evidence="2" type="ORF">INH39_24035</name>
</gene>
<evidence type="ECO:0008006" key="4">
    <source>
        <dbReference type="Google" id="ProtNLM"/>
    </source>
</evidence>
<feature type="region of interest" description="Disordered" evidence="1">
    <location>
        <begin position="1"/>
        <end position="20"/>
    </location>
</feature>
<dbReference type="Proteomes" id="UP000831532">
    <property type="component" value="Chromosome"/>
</dbReference>
<dbReference type="RefSeq" id="WP_164557843.1">
    <property type="nucleotide sequence ID" value="NZ_CP063361.1"/>
</dbReference>
<dbReference type="EMBL" id="CP063361">
    <property type="protein sequence ID" value="UOD28499.1"/>
    <property type="molecule type" value="Genomic_DNA"/>
</dbReference>
<organism evidence="2 3">
    <name type="scientific">Massilia violaceinigra</name>
    <dbReference type="NCBI Taxonomy" id="2045208"/>
    <lineage>
        <taxon>Bacteria</taxon>
        <taxon>Pseudomonadati</taxon>
        <taxon>Pseudomonadota</taxon>
        <taxon>Betaproteobacteria</taxon>
        <taxon>Burkholderiales</taxon>
        <taxon>Oxalobacteraceae</taxon>
        <taxon>Telluria group</taxon>
        <taxon>Massilia</taxon>
    </lineage>
</organism>
<accession>A0ABY4A487</accession>
<evidence type="ECO:0000313" key="2">
    <source>
        <dbReference type="EMBL" id="UOD28499.1"/>
    </source>
</evidence>
<proteinExistence type="predicted"/>
<protein>
    <recommendedName>
        <fullName evidence="4">Histone H1</fullName>
    </recommendedName>
</protein>
<evidence type="ECO:0000256" key="1">
    <source>
        <dbReference type="SAM" id="MobiDB-lite"/>
    </source>
</evidence>
<keyword evidence="3" id="KW-1185">Reference proteome</keyword>
<reference evidence="2 3" key="1">
    <citation type="submission" date="2020-10" db="EMBL/GenBank/DDBJ databases">
        <title>Genome analysis of Massilia species.</title>
        <authorList>
            <person name="Jung D.-H."/>
        </authorList>
    </citation>
    <scope>NUCLEOTIDE SEQUENCE [LARGE SCALE GENOMIC DNA]</scope>
    <source>
        <strain evidence="3">sipir</strain>
    </source>
</reference>